<proteinExistence type="predicted"/>
<keyword evidence="3" id="KW-1185">Reference proteome</keyword>
<dbReference type="eggNOG" id="ENOG502SVTP">
    <property type="taxonomic scope" value="Eukaryota"/>
</dbReference>
<protein>
    <submittedName>
        <fullName evidence="2">Uncharacterized protein</fullName>
    </submittedName>
</protein>
<dbReference type="EMBL" id="AAFI02000004">
    <property type="protein sequence ID" value="EAL73018.1"/>
    <property type="molecule type" value="Genomic_DNA"/>
</dbReference>
<dbReference type="HOGENOM" id="CLU_1398663_0_0_1"/>
<name>Q55EJ9_DICDI</name>
<keyword evidence="1" id="KW-0732">Signal</keyword>
<dbReference type="PaxDb" id="44689-DDB0190088"/>
<dbReference type="KEGG" id="ddi:DDB_G0268858"/>
<dbReference type="AlphaFoldDB" id="Q55EJ9"/>
<organism evidence="2 3">
    <name type="scientific">Dictyostelium discoideum</name>
    <name type="common">Social amoeba</name>
    <dbReference type="NCBI Taxonomy" id="44689"/>
    <lineage>
        <taxon>Eukaryota</taxon>
        <taxon>Amoebozoa</taxon>
        <taxon>Evosea</taxon>
        <taxon>Eumycetozoa</taxon>
        <taxon>Dictyostelia</taxon>
        <taxon>Dictyosteliales</taxon>
        <taxon>Dictyosteliaceae</taxon>
        <taxon>Dictyostelium</taxon>
    </lineage>
</organism>
<evidence type="ECO:0000313" key="3">
    <source>
        <dbReference type="Proteomes" id="UP000002195"/>
    </source>
</evidence>
<feature type="chain" id="PRO_5004250238" evidence="1">
    <location>
        <begin position="20"/>
        <end position="195"/>
    </location>
</feature>
<comment type="caution">
    <text evidence="2">The sequence shown here is derived from an EMBL/GenBank/DDBJ whole genome shotgun (WGS) entry which is preliminary data.</text>
</comment>
<evidence type="ECO:0000256" key="1">
    <source>
        <dbReference type="SAM" id="SignalP"/>
    </source>
</evidence>
<dbReference type="OMA" id="ICNDMAM"/>
<dbReference type="dictyBase" id="DDB_G0268858"/>
<reference evidence="2 3" key="1">
    <citation type="journal article" date="2005" name="Nature">
        <title>The genome of the social amoeba Dictyostelium discoideum.</title>
        <authorList>
            <consortium name="The Dictyostelium discoideum Sequencing Consortium"/>
            <person name="Eichinger L."/>
            <person name="Pachebat J.A."/>
            <person name="Glockner G."/>
            <person name="Rajandream M.A."/>
            <person name="Sucgang R."/>
            <person name="Berriman M."/>
            <person name="Song J."/>
            <person name="Olsen R."/>
            <person name="Szafranski K."/>
            <person name="Xu Q."/>
            <person name="Tunggal B."/>
            <person name="Kummerfeld S."/>
            <person name="Madera M."/>
            <person name="Konfortov B.A."/>
            <person name="Rivero F."/>
            <person name="Bankier A.T."/>
            <person name="Lehmann R."/>
            <person name="Hamlin N."/>
            <person name="Davies R."/>
            <person name="Gaudet P."/>
            <person name="Fey P."/>
            <person name="Pilcher K."/>
            <person name="Chen G."/>
            <person name="Saunders D."/>
            <person name="Sodergren E."/>
            <person name="Davis P."/>
            <person name="Kerhornou A."/>
            <person name="Nie X."/>
            <person name="Hall N."/>
            <person name="Anjard C."/>
            <person name="Hemphill L."/>
            <person name="Bason N."/>
            <person name="Farbrother P."/>
            <person name="Desany B."/>
            <person name="Just E."/>
            <person name="Morio T."/>
            <person name="Rost R."/>
            <person name="Churcher C."/>
            <person name="Cooper J."/>
            <person name="Haydock S."/>
            <person name="van Driessche N."/>
            <person name="Cronin A."/>
            <person name="Goodhead I."/>
            <person name="Muzny D."/>
            <person name="Mourier T."/>
            <person name="Pain A."/>
            <person name="Lu M."/>
            <person name="Harper D."/>
            <person name="Lindsay R."/>
            <person name="Hauser H."/>
            <person name="James K."/>
            <person name="Quiles M."/>
            <person name="Madan Babu M."/>
            <person name="Saito T."/>
            <person name="Buchrieser C."/>
            <person name="Wardroper A."/>
            <person name="Felder M."/>
            <person name="Thangavelu M."/>
            <person name="Johnson D."/>
            <person name="Knights A."/>
            <person name="Loulseged H."/>
            <person name="Mungall K."/>
            <person name="Oliver K."/>
            <person name="Price C."/>
            <person name="Quail M.A."/>
            <person name="Urushihara H."/>
            <person name="Hernandez J."/>
            <person name="Rabbinowitsch E."/>
            <person name="Steffen D."/>
            <person name="Sanders M."/>
            <person name="Ma J."/>
            <person name="Kohara Y."/>
            <person name="Sharp S."/>
            <person name="Simmonds M."/>
            <person name="Spiegler S."/>
            <person name="Tivey A."/>
            <person name="Sugano S."/>
            <person name="White B."/>
            <person name="Walker D."/>
            <person name="Woodward J."/>
            <person name="Winckler T."/>
            <person name="Tanaka Y."/>
            <person name="Shaulsky G."/>
            <person name="Schleicher M."/>
            <person name="Weinstock G."/>
            <person name="Rosenthal A."/>
            <person name="Cox E.C."/>
            <person name="Chisholm R.L."/>
            <person name="Gibbs R."/>
            <person name="Loomis W.F."/>
            <person name="Platzer M."/>
            <person name="Kay R.R."/>
            <person name="Williams J."/>
            <person name="Dear P.H."/>
            <person name="Noegel A.A."/>
            <person name="Barrell B."/>
            <person name="Kuspa A."/>
        </authorList>
    </citation>
    <scope>NUCLEOTIDE SEQUENCE [LARGE SCALE GENOMIC DNA]</scope>
    <source>
        <strain evidence="2 3">AX4</strain>
    </source>
</reference>
<dbReference type="InParanoid" id="Q55EJ9"/>
<sequence>MKILNILLILISFIYKIKGEIDCVTHSNDPSCVNYEYPIFNIRVDINRLCSSMPYMPICSIQKSCKQVRSSNGTCDEFSILGDSCTHDMPGMSGCNNFKKLCSKDSVIKQCSRIQSIKNLPKTMDIFSSIKSICNDMAMDGCEKCTKLSPSCAVLPIYSSLCLQMEGMSQCSNWTKMCSPSGNLLNLPISSGICI</sequence>
<dbReference type="GeneID" id="8616714"/>
<evidence type="ECO:0000313" key="2">
    <source>
        <dbReference type="EMBL" id="EAL73018.1"/>
    </source>
</evidence>
<dbReference type="RefSeq" id="XP_647021.1">
    <property type="nucleotide sequence ID" value="XM_641929.1"/>
</dbReference>
<accession>Q55EJ9</accession>
<dbReference type="Proteomes" id="UP000002195">
    <property type="component" value="Unassembled WGS sequence"/>
</dbReference>
<dbReference type="VEuPathDB" id="AmoebaDB:DDB_G0268858"/>
<gene>
    <name evidence="2" type="ORF">DDB_G0268858</name>
</gene>
<feature type="signal peptide" evidence="1">
    <location>
        <begin position="1"/>
        <end position="19"/>
    </location>
</feature>